<protein>
    <submittedName>
        <fullName evidence="1">Uncharacterized protein</fullName>
    </submittedName>
</protein>
<evidence type="ECO:0000313" key="2">
    <source>
        <dbReference type="Proteomes" id="UP001428341"/>
    </source>
</evidence>
<organism evidence="1 2">
    <name type="scientific">Citrus x changshan-huyou</name>
    <dbReference type="NCBI Taxonomy" id="2935761"/>
    <lineage>
        <taxon>Eukaryota</taxon>
        <taxon>Viridiplantae</taxon>
        <taxon>Streptophyta</taxon>
        <taxon>Embryophyta</taxon>
        <taxon>Tracheophyta</taxon>
        <taxon>Spermatophyta</taxon>
        <taxon>Magnoliopsida</taxon>
        <taxon>eudicotyledons</taxon>
        <taxon>Gunneridae</taxon>
        <taxon>Pentapetalae</taxon>
        <taxon>rosids</taxon>
        <taxon>malvids</taxon>
        <taxon>Sapindales</taxon>
        <taxon>Rutaceae</taxon>
        <taxon>Aurantioideae</taxon>
        <taxon>Citrus</taxon>
    </lineage>
</organism>
<comment type="caution">
    <text evidence="1">The sequence shown here is derived from an EMBL/GenBank/DDBJ whole genome shotgun (WGS) entry which is preliminary data.</text>
</comment>
<gene>
    <name evidence="1" type="ORF">WN944_027305</name>
</gene>
<keyword evidence="2" id="KW-1185">Reference proteome</keyword>
<evidence type="ECO:0000313" key="1">
    <source>
        <dbReference type="EMBL" id="KAK9175299.1"/>
    </source>
</evidence>
<reference evidence="1 2" key="1">
    <citation type="submission" date="2024-05" db="EMBL/GenBank/DDBJ databases">
        <title>Haplotype-resolved chromosome-level genome assembly of Huyou (Citrus changshanensis).</title>
        <authorList>
            <person name="Miao C."/>
            <person name="Chen W."/>
            <person name="Wu Y."/>
            <person name="Wang L."/>
            <person name="Zhao S."/>
            <person name="Grierson D."/>
            <person name="Xu C."/>
            <person name="Chen K."/>
        </authorList>
    </citation>
    <scope>NUCLEOTIDE SEQUENCE [LARGE SCALE GENOMIC DNA]</scope>
    <source>
        <strain evidence="1">01-14</strain>
        <tissue evidence="1">Leaf</tissue>
    </source>
</reference>
<dbReference type="Proteomes" id="UP001428341">
    <property type="component" value="Unassembled WGS sequence"/>
</dbReference>
<proteinExistence type="predicted"/>
<accession>A0AAP0LLP1</accession>
<dbReference type="AlphaFoldDB" id="A0AAP0LLP1"/>
<name>A0AAP0LLP1_9ROSI</name>
<dbReference type="EMBL" id="JBCGBO010000025">
    <property type="protein sequence ID" value="KAK9175299.1"/>
    <property type="molecule type" value="Genomic_DNA"/>
</dbReference>
<sequence>MIWQHEVVAFVCFSLITSFPRAIEIISSLLSYCLSLKSYFAHLQMDHYLHTEIPSVVCEQEALAQALDK</sequence>